<name>A0A653CGN1_CALMS</name>
<sequence>MASRIAVAFLAVVAVNQMMASACCILSPLGGTYGGCGVGTCGGALPVPIPAPVKLPLVIKPLLDLDCDGPPSCSATACGDAPCGTAVHCHAPPPPPCNSCANTVLLKKLLPLLLASSPAHPTCGGCGSCSSCRY</sequence>
<keyword evidence="3" id="KW-1185">Reference proteome</keyword>
<keyword evidence="1" id="KW-0732">Signal</keyword>
<organism evidence="2 3">
    <name type="scientific">Callosobruchus maculatus</name>
    <name type="common">Southern cowpea weevil</name>
    <name type="synonym">Pulse bruchid</name>
    <dbReference type="NCBI Taxonomy" id="64391"/>
    <lineage>
        <taxon>Eukaryota</taxon>
        <taxon>Metazoa</taxon>
        <taxon>Ecdysozoa</taxon>
        <taxon>Arthropoda</taxon>
        <taxon>Hexapoda</taxon>
        <taxon>Insecta</taxon>
        <taxon>Pterygota</taxon>
        <taxon>Neoptera</taxon>
        <taxon>Endopterygota</taxon>
        <taxon>Coleoptera</taxon>
        <taxon>Polyphaga</taxon>
        <taxon>Cucujiformia</taxon>
        <taxon>Chrysomeloidea</taxon>
        <taxon>Chrysomelidae</taxon>
        <taxon>Bruchinae</taxon>
        <taxon>Bruchini</taxon>
        <taxon>Callosobruchus</taxon>
    </lineage>
</organism>
<feature type="chain" id="PRO_5025015270" description="IGFBP N-terminal domain-containing protein" evidence="1">
    <location>
        <begin position="23"/>
        <end position="134"/>
    </location>
</feature>
<dbReference type="Proteomes" id="UP000410492">
    <property type="component" value="Unassembled WGS sequence"/>
</dbReference>
<dbReference type="EMBL" id="CAACVG010007664">
    <property type="protein sequence ID" value="VEN46504.1"/>
    <property type="molecule type" value="Genomic_DNA"/>
</dbReference>
<dbReference type="PROSITE" id="PS51257">
    <property type="entry name" value="PROKAR_LIPOPROTEIN"/>
    <property type="match status" value="1"/>
</dbReference>
<feature type="signal peptide" evidence="1">
    <location>
        <begin position="1"/>
        <end position="22"/>
    </location>
</feature>
<proteinExistence type="predicted"/>
<evidence type="ECO:0000256" key="1">
    <source>
        <dbReference type="SAM" id="SignalP"/>
    </source>
</evidence>
<dbReference type="AlphaFoldDB" id="A0A653CGN1"/>
<evidence type="ECO:0000313" key="2">
    <source>
        <dbReference type="EMBL" id="VEN46504.1"/>
    </source>
</evidence>
<evidence type="ECO:0000313" key="3">
    <source>
        <dbReference type="Proteomes" id="UP000410492"/>
    </source>
</evidence>
<accession>A0A653CGN1</accession>
<reference evidence="2 3" key="1">
    <citation type="submission" date="2019-01" db="EMBL/GenBank/DDBJ databases">
        <authorList>
            <person name="Sayadi A."/>
        </authorList>
    </citation>
    <scope>NUCLEOTIDE SEQUENCE [LARGE SCALE GENOMIC DNA]</scope>
</reference>
<protein>
    <recommendedName>
        <fullName evidence="4">IGFBP N-terminal domain-containing protein</fullName>
    </recommendedName>
</protein>
<gene>
    <name evidence="2" type="ORF">CALMAC_LOCUS8571</name>
</gene>
<evidence type="ECO:0008006" key="4">
    <source>
        <dbReference type="Google" id="ProtNLM"/>
    </source>
</evidence>